<feature type="compositionally biased region" description="Low complexity" evidence="1">
    <location>
        <begin position="26"/>
        <end position="42"/>
    </location>
</feature>
<name>A0A1V6T980_9EURO</name>
<comment type="caution">
    <text evidence="3">The sequence shown here is derived from an EMBL/GenBank/DDBJ whole genome shotgun (WGS) entry which is preliminary data.</text>
</comment>
<gene>
    <name evidence="3" type="ORF">PENSTE_c009G10235</name>
</gene>
<evidence type="ECO:0000256" key="2">
    <source>
        <dbReference type="SAM" id="SignalP"/>
    </source>
</evidence>
<protein>
    <recommendedName>
        <fullName evidence="5">Ig-like domain-containing protein</fullName>
    </recommendedName>
</protein>
<evidence type="ECO:0008006" key="5">
    <source>
        <dbReference type="Google" id="ProtNLM"/>
    </source>
</evidence>
<evidence type="ECO:0000313" key="3">
    <source>
        <dbReference type="EMBL" id="OQE22928.1"/>
    </source>
</evidence>
<dbReference type="AlphaFoldDB" id="A0A1V6T980"/>
<dbReference type="OrthoDB" id="4357786at2759"/>
<evidence type="ECO:0000256" key="1">
    <source>
        <dbReference type="SAM" id="MobiDB-lite"/>
    </source>
</evidence>
<accession>A0A1V6T980</accession>
<feature type="signal peptide" evidence="2">
    <location>
        <begin position="1"/>
        <end position="16"/>
    </location>
</feature>
<dbReference type="EMBL" id="MLKD01000009">
    <property type="protein sequence ID" value="OQE22928.1"/>
    <property type="molecule type" value="Genomic_DNA"/>
</dbReference>
<proteinExistence type="predicted"/>
<keyword evidence="2" id="KW-0732">Signal</keyword>
<organism evidence="3 4">
    <name type="scientific">Penicillium steckii</name>
    <dbReference type="NCBI Taxonomy" id="303698"/>
    <lineage>
        <taxon>Eukaryota</taxon>
        <taxon>Fungi</taxon>
        <taxon>Dikarya</taxon>
        <taxon>Ascomycota</taxon>
        <taxon>Pezizomycotina</taxon>
        <taxon>Eurotiomycetes</taxon>
        <taxon>Eurotiomycetidae</taxon>
        <taxon>Eurotiales</taxon>
        <taxon>Aspergillaceae</taxon>
        <taxon>Penicillium</taxon>
    </lineage>
</organism>
<dbReference type="Proteomes" id="UP000191285">
    <property type="component" value="Unassembled WGS sequence"/>
</dbReference>
<keyword evidence="4" id="KW-1185">Reference proteome</keyword>
<evidence type="ECO:0000313" key="4">
    <source>
        <dbReference type="Proteomes" id="UP000191285"/>
    </source>
</evidence>
<feature type="region of interest" description="Disordered" evidence="1">
    <location>
        <begin position="26"/>
        <end position="48"/>
    </location>
</feature>
<sequence length="450" mass="48027">MHLSFWLLHLSTAALALPGRNVILPRATSTPMPAATSTTASDESTEDYATTKTLEYTFTPESTPITTSSSSVYSPICYHSANPDDVTQYCVCDTTITHPAPSDGQCPSTIPSSWIPATTTSTSSTSTTHSLTNGEIEGYMYTYNEYESGGARIACETSTVSTGNYGLGTPVIGTHCAGSTTVLTTGVSYVTTATIITASPVLAGNWAEKTSENSDVATAPSTMNSERDMLASSIYNALSTRCADTDSQTLVTTVVPTTTWNDDLNSMGTITATNTMTACATDSIEVIGVWYLDGGESASHTEEGDLKISVTESFFTKDNLDSWMWTTAFAYAYAAINHTTYPEYMYRSGETGFTYPHVFAQHFAPKGIDLSYKGSFSLGADVEAMKTELEFEMSKEEKIDCEMMGAMIDAFAQFAAAALPELAPAIEEGAAEGATSFVMQCADDAEDDDI</sequence>
<reference evidence="4" key="1">
    <citation type="journal article" date="2017" name="Nat. Microbiol.">
        <title>Global analysis of biosynthetic gene clusters reveals vast potential of secondary metabolite production in Penicillium species.</title>
        <authorList>
            <person name="Nielsen J.C."/>
            <person name="Grijseels S."/>
            <person name="Prigent S."/>
            <person name="Ji B."/>
            <person name="Dainat J."/>
            <person name="Nielsen K.F."/>
            <person name="Frisvad J.C."/>
            <person name="Workman M."/>
            <person name="Nielsen J."/>
        </authorList>
    </citation>
    <scope>NUCLEOTIDE SEQUENCE [LARGE SCALE GENOMIC DNA]</scope>
    <source>
        <strain evidence="4">IBT 24891</strain>
    </source>
</reference>
<feature type="chain" id="PRO_5013161732" description="Ig-like domain-containing protein" evidence="2">
    <location>
        <begin position="17"/>
        <end position="450"/>
    </location>
</feature>